<feature type="compositionally biased region" description="Acidic residues" evidence="8">
    <location>
        <begin position="389"/>
        <end position="401"/>
    </location>
</feature>
<feature type="compositionally biased region" description="Low complexity" evidence="8">
    <location>
        <begin position="1"/>
        <end position="15"/>
    </location>
</feature>
<feature type="compositionally biased region" description="Basic and acidic residues" evidence="8">
    <location>
        <begin position="16"/>
        <end position="37"/>
    </location>
</feature>
<keyword evidence="5 9" id="KW-0812">Transmembrane</keyword>
<comment type="similarity">
    <text evidence="2">Belongs to the autoinducer-2 exporter (AI-2E) (TC 2.A.86) family.</text>
</comment>
<organism evidence="10 11">
    <name type="scientific">Nocardioides dubius</name>
    <dbReference type="NCBI Taxonomy" id="317019"/>
    <lineage>
        <taxon>Bacteria</taxon>
        <taxon>Bacillati</taxon>
        <taxon>Actinomycetota</taxon>
        <taxon>Actinomycetes</taxon>
        <taxon>Propionibacteriales</taxon>
        <taxon>Nocardioidaceae</taxon>
        <taxon>Nocardioides</taxon>
    </lineage>
</organism>
<gene>
    <name evidence="10" type="ORF">GCM10009668_18010</name>
</gene>
<dbReference type="EMBL" id="BAAALG010000007">
    <property type="protein sequence ID" value="GAA1100485.1"/>
    <property type="molecule type" value="Genomic_DNA"/>
</dbReference>
<dbReference type="PANTHER" id="PTHR21716">
    <property type="entry name" value="TRANSMEMBRANE PROTEIN"/>
    <property type="match status" value="1"/>
</dbReference>
<feature type="transmembrane region" description="Helical" evidence="9">
    <location>
        <begin position="74"/>
        <end position="93"/>
    </location>
</feature>
<keyword evidence="3" id="KW-0813">Transport</keyword>
<feature type="transmembrane region" description="Helical" evidence="9">
    <location>
        <begin position="105"/>
        <end position="126"/>
    </location>
</feature>
<keyword evidence="7 9" id="KW-0472">Membrane</keyword>
<reference evidence="10 11" key="1">
    <citation type="journal article" date="2019" name="Int. J. Syst. Evol. Microbiol.">
        <title>The Global Catalogue of Microorganisms (GCM) 10K type strain sequencing project: providing services to taxonomists for standard genome sequencing and annotation.</title>
        <authorList>
            <consortium name="The Broad Institute Genomics Platform"/>
            <consortium name="The Broad Institute Genome Sequencing Center for Infectious Disease"/>
            <person name="Wu L."/>
            <person name="Ma J."/>
        </authorList>
    </citation>
    <scope>NUCLEOTIDE SEQUENCE [LARGE SCALE GENOMIC DNA]</scope>
    <source>
        <strain evidence="10 11">JCM 13008</strain>
    </source>
</reference>
<keyword evidence="6 9" id="KW-1133">Transmembrane helix</keyword>
<dbReference type="Pfam" id="PF01594">
    <property type="entry name" value="AI-2E_transport"/>
    <property type="match status" value="1"/>
</dbReference>
<evidence type="ECO:0000256" key="2">
    <source>
        <dbReference type="ARBA" id="ARBA00009773"/>
    </source>
</evidence>
<comment type="subcellular location">
    <subcellularLocation>
        <location evidence="1">Cell membrane</location>
        <topology evidence="1">Multi-pass membrane protein</topology>
    </subcellularLocation>
</comment>
<feature type="transmembrane region" description="Helical" evidence="9">
    <location>
        <begin position="342"/>
        <end position="375"/>
    </location>
</feature>
<proteinExistence type="inferred from homology"/>
<evidence type="ECO:0008006" key="12">
    <source>
        <dbReference type="Google" id="ProtNLM"/>
    </source>
</evidence>
<evidence type="ECO:0000256" key="9">
    <source>
        <dbReference type="SAM" id="Phobius"/>
    </source>
</evidence>
<keyword evidence="4" id="KW-1003">Cell membrane</keyword>
<dbReference type="InterPro" id="IPR002549">
    <property type="entry name" value="AI-2E-like"/>
</dbReference>
<feature type="region of interest" description="Disordered" evidence="8">
    <location>
        <begin position="386"/>
        <end position="418"/>
    </location>
</feature>
<dbReference type="Proteomes" id="UP001501581">
    <property type="component" value="Unassembled WGS sequence"/>
</dbReference>
<evidence type="ECO:0000256" key="5">
    <source>
        <dbReference type="ARBA" id="ARBA00022692"/>
    </source>
</evidence>
<evidence type="ECO:0000256" key="1">
    <source>
        <dbReference type="ARBA" id="ARBA00004651"/>
    </source>
</evidence>
<comment type="caution">
    <text evidence="10">The sequence shown here is derived from an EMBL/GenBank/DDBJ whole genome shotgun (WGS) entry which is preliminary data.</text>
</comment>
<evidence type="ECO:0000256" key="3">
    <source>
        <dbReference type="ARBA" id="ARBA00022448"/>
    </source>
</evidence>
<feature type="transmembrane region" description="Helical" evidence="9">
    <location>
        <begin position="50"/>
        <end position="68"/>
    </location>
</feature>
<evidence type="ECO:0000256" key="4">
    <source>
        <dbReference type="ARBA" id="ARBA00022475"/>
    </source>
</evidence>
<evidence type="ECO:0000256" key="6">
    <source>
        <dbReference type="ARBA" id="ARBA00022989"/>
    </source>
</evidence>
<evidence type="ECO:0000313" key="10">
    <source>
        <dbReference type="EMBL" id="GAA1100485.1"/>
    </source>
</evidence>
<feature type="compositionally biased region" description="Basic and acidic residues" evidence="8">
    <location>
        <begin position="408"/>
        <end position="418"/>
    </location>
</feature>
<feature type="transmembrane region" description="Helical" evidence="9">
    <location>
        <begin position="294"/>
        <end position="321"/>
    </location>
</feature>
<sequence length="418" mass="44573">MASAAAGPGSAAESPGEQRRARQRARQEHRQRTQAREDTIGRGTAWLARWSLRLVAIVLGLIVMGLLIRYTWSIVLPVALAMIFTTVLQPPAYFLERKLRLPPGLAAATVLLGSFFAIGMLVYLMAPSVADQSTDLADDAVEGINRLSDWLATSDLGVSANQLDEMLNSAEEKIKDSAGTIASGVLVGVNMATNIVINIVLALVLTFLFVKDGRRFLPWVKENAGPTAGPHLYEVGNRIWSTLGGFIRTQALVSGIDAVFIYIGLIAVGVPLAFPLAVITFFAGFIPIVGAVSAGALAVLIALVSVGPLKALIVLGVILAVQQLEGNVLSPLLQSRSMNLHAAVVLLSVTLGSSLFGIIGAFLAVPVAAIIAVIMRYLNEQVALNSTDPDPEEEELEDGDELVNPPDEVPRQQRYVEE</sequence>
<feature type="region of interest" description="Disordered" evidence="8">
    <location>
        <begin position="1"/>
        <end position="37"/>
    </location>
</feature>
<evidence type="ECO:0000256" key="8">
    <source>
        <dbReference type="SAM" id="MobiDB-lite"/>
    </source>
</evidence>
<name>A0ABN1TS53_9ACTN</name>
<feature type="transmembrane region" description="Helical" evidence="9">
    <location>
        <begin position="191"/>
        <end position="210"/>
    </location>
</feature>
<accession>A0ABN1TS53</accession>
<evidence type="ECO:0000256" key="7">
    <source>
        <dbReference type="ARBA" id="ARBA00023136"/>
    </source>
</evidence>
<keyword evidence="11" id="KW-1185">Reference proteome</keyword>
<protein>
    <recommendedName>
        <fullName evidence="12">AI-2E family transporter</fullName>
    </recommendedName>
</protein>
<dbReference type="PANTHER" id="PTHR21716:SF53">
    <property type="entry name" value="PERMEASE PERM-RELATED"/>
    <property type="match status" value="1"/>
</dbReference>
<evidence type="ECO:0000313" key="11">
    <source>
        <dbReference type="Proteomes" id="UP001501581"/>
    </source>
</evidence>
<feature type="transmembrane region" description="Helical" evidence="9">
    <location>
        <begin position="259"/>
        <end position="288"/>
    </location>
</feature>